<keyword evidence="1" id="KW-0812">Transmembrane</keyword>
<name>A0A016S2Z4_9BILA</name>
<dbReference type="OrthoDB" id="5915577at2759"/>
<dbReference type="PANTHER" id="PTHR23020:SF8">
    <property type="entry name" value="CHK KINASE-LIKE DOMAIN-CONTAINING PROTEIN"/>
    <property type="match status" value="1"/>
</dbReference>
<evidence type="ECO:0000313" key="3">
    <source>
        <dbReference type="EMBL" id="EYB85003.1"/>
    </source>
</evidence>
<proteinExistence type="predicted"/>
<accession>A0A016S2Z4</accession>
<dbReference type="Pfam" id="PF07914">
    <property type="entry name" value="DUF1679"/>
    <property type="match status" value="1"/>
</dbReference>
<gene>
    <name evidence="3" type="primary">Acey_s0306.g1996</name>
    <name evidence="3" type="ORF">Y032_0306g1996</name>
</gene>
<dbReference type="Proteomes" id="UP000024635">
    <property type="component" value="Unassembled WGS sequence"/>
</dbReference>
<dbReference type="PANTHER" id="PTHR23020">
    <property type="entry name" value="UNCHARACTERIZED NUCLEAR HORMONE RECEPTOR-RELATED"/>
    <property type="match status" value="1"/>
</dbReference>
<dbReference type="SMART" id="SM00587">
    <property type="entry name" value="CHK"/>
    <property type="match status" value="1"/>
</dbReference>
<evidence type="ECO:0000259" key="2">
    <source>
        <dbReference type="SMART" id="SM00587"/>
    </source>
</evidence>
<comment type="caution">
    <text evidence="3">The sequence shown here is derived from an EMBL/GenBank/DDBJ whole genome shotgun (WGS) entry which is preliminary data.</text>
</comment>
<dbReference type="InterPro" id="IPR012877">
    <property type="entry name" value="Dhs-27"/>
</dbReference>
<organism evidence="3 4">
    <name type="scientific">Ancylostoma ceylanicum</name>
    <dbReference type="NCBI Taxonomy" id="53326"/>
    <lineage>
        <taxon>Eukaryota</taxon>
        <taxon>Metazoa</taxon>
        <taxon>Ecdysozoa</taxon>
        <taxon>Nematoda</taxon>
        <taxon>Chromadorea</taxon>
        <taxon>Rhabditida</taxon>
        <taxon>Rhabditina</taxon>
        <taxon>Rhabditomorpha</taxon>
        <taxon>Strongyloidea</taxon>
        <taxon>Ancylostomatidae</taxon>
        <taxon>Ancylostomatinae</taxon>
        <taxon>Ancylostoma</taxon>
    </lineage>
</organism>
<evidence type="ECO:0000313" key="4">
    <source>
        <dbReference type="Proteomes" id="UP000024635"/>
    </source>
</evidence>
<keyword evidence="1" id="KW-0472">Membrane</keyword>
<dbReference type="Gene3D" id="3.90.1200.10">
    <property type="match status" value="1"/>
</dbReference>
<dbReference type="AlphaFoldDB" id="A0A016S2Z4"/>
<feature type="domain" description="CHK kinase-like" evidence="2">
    <location>
        <begin position="197"/>
        <end position="384"/>
    </location>
</feature>
<sequence length="464" mass="54120">MLLLRRFIFRAFRWALYIALIVSAIIVFQQLVHYKEYNVTGTIVMNLYTPADGLFATHVTWNDIEEDMQRELGTVALFGPNKTAKNIGDGNGFMSRIVLIDPDWQHKDKQLPDKFIVKIVTQLAVQQLYAVVSEENKTDNPFDGPEFKAALEFHQKRLHNAEVTVYNHLLKLPEGKIPLAKVYYMKKFSESNPVKGYIIMEYLDDIKPIHIYQNITPDNVKQILRAKAVMEATSLRFTPDERKEFTEKPFSELFAEFFKKEAIDNMMKMFREFQDGKLVEQVAQMEKITPDLVDLAWADQLADEMGMQRVLCHGDLWSMNILWRQKGDDVTMAALIDFQTAHMGCPANDLVRIFSACLSGKDRRNCWEELTEEFYSYLKEEVCGTKMPYTLEQLKESCRRFFPLGAFIIIPMIGPLFDLLCKNPDEEQRQRYLDAVMEKTECLLDDMLYFHERNMRLRKGKDSV</sequence>
<keyword evidence="4" id="KW-1185">Reference proteome</keyword>
<protein>
    <recommendedName>
        <fullName evidence="2">CHK kinase-like domain-containing protein</fullName>
    </recommendedName>
</protein>
<dbReference type="SUPFAM" id="SSF56112">
    <property type="entry name" value="Protein kinase-like (PK-like)"/>
    <property type="match status" value="1"/>
</dbReference>
<keyword evidence="1" id="KW-1133">Transmembrane helix</keyword>
<evidence type="ECO:0000256" key="1">
    <source>
        <dbReference type="SAM" id="Phobius"/>
    </source>
</evidence>
<dbReference type="InterPro" id="IPR011009">
    <property type="entry name" value="Kinase-like_dom_sf"/>
</dbReference>
<reference evidence="4" key="1">
    <citation type="journal article" date="2015" name="Nat. Genet.">
        <title>The genome and transcriptome of the zoonotic hookworm Ancylostoma ceylanicum identify infection-specific gene families.</title>
        <authorList>
            <person name="Schwarz E.M."/>
            <person name="Hu Y."/>
            <person name="Antoshechkin I."/>
            <person name="Miller M.M."/>
            <person name="Sternberg P.W."/>
            <person name="Aroian R.V."/>
        </authorList>
    </citation>
    <scope>NUCLEOTIDE SEQUENCE</scope>
    <source>
        <strain evidence="4">HY135</strain>
    </source>
</reference>
<feature type="transmembrane region" description="Helical" evidence="1">
    <location>
        <begin position="12"/>
        <end position="32"/>
    </location>
</feature>
<dbReference type="EMBL" id="JARK01001642">
    <property type="protein sequence ID" value="EYB85003.1"/>
    <property type="molecule type" value="Genomic_DNA"/>
</dbReference>
<dbReference type="InterPro" id="IPR015897">
    <property type="entry name" value="CHK_kinase-like"/>
</dbReference>
<dbReference type="InterPro" id="IPR052961">
    <property type="entry name" value="Oxido-Kinase-like_Enzymes"/>
</dbReference>